<dbReference type="PANTHER" id="PTHR44390">
    <property type="entry name" value="CENTROSOMAL PROTEIN OF 41 KDA"/>
    <property type="match status" value="1"/>
</dbReference>
<dbReference type="Gene3D" id="3.40.250.10">
    <property type="entry name" value="Rhodanese-like domain"/>
    <property type="match status" value="1"/>
</dbReference>
<keyword evidence="4" id="KW-0963">Cytoplasm</keyword>
<feature type="region of interest" description="Disordered" evidence="11">
    <location>
        <begin position="181"/>
        <end position="210"/>
    </location>
</feature>
<dbReference type="InterPro" id="IPR051889">
    <property type="entry name" value="CEP41"/>
</dbReference>
<comment type="subcellular location">
    <subcellularLocation>
        <location evidence="1">Cytoplasm</location>
        <location evidence="1">Cytoskeleton</location>
        <location evidence="1">Cilium basal body</location>
    </subcellularLocation>
    <subcellularLocation>
        <location evidence="2">Cytoplasm</location>
        <location evidence="2">Cytoskeleton</location>
        <location evidence="2">Microtubule organizing center</location>
        <location evidence="2">Centrosome</location>
    </subcellularLocation>
</comment>
<feature type="domain" description="Rhodanese" evidence="12">
    <location>
        <begin position="74"/>
        <end position="172"/>
    </location>
</feature>
<dbReference type="GO" id="GO:0005813">
    <property type="term" value="C:centrosome"/>
    <property type="evidence" value="ECO:0007669"/>
    <property type="project" value="UniProtKB-SubCell"/>
</dbReference>
<feature type="region of interest" description="Disordered" evidence="11">
    <location>
        <begin position="222"/>
        <end position="318"/>
    </location>
</feature>
<keyword evidence="9" id="KW-0966">Cell projection</keyword>
<organism evidence="13 14">
    <name type="scientific">Nannochloropsis salina CCMP1776</name>
    <dbReference type="NCBI Taxonomy" id="1027361"/>
    <lineage>
        <taxon>Eukaryota</taxon>
        <taxon>Sar</taxon>
        <taxon>Stramenopiles</taxon>
        <taxon>Ochrophyta</taxon>
        <taxon>Eustigmatophyceae</taxon>
        <taxon>Eustigmatales</taxon>
        <taxon>Monodopsidaceae</taxon>
        <taxon>Microchloropsis</taxon>
        <taxon>Microchloropsis salina</taxon>
    </lineage>
</organism>
<dbReference type="GO" id="GO:0015031">
    <property type="term" value="P:protein transport"/>
    <property type="evidence" value="ECO:0007669"/>
    <property type="project" value="UniProtKB-KW"/>
</dbReference>
<keyword evidence="5" id="KW-0970">Cilium biogenesis/degradation</keyword>
<feature type="compositionally biased region" description="Gly residues" evidence="11">
    <location>
        <begin position="181"/>
        <end position="190"/>
    </location>
</feature>
<name>A0A4D9D320_9STRA</name>
<dbReference type="SMART" id="SM00450">
    <property type="entry name" value="RHOD"/>
    <property type="match status" value="1"/>
</dbReference>
<dbReference type="AlphaFoldDB" id="A0A4D9D320"/>
<feature type="compositionally biased region" description="Low complexity" evidence="11">
    <location>
        <begin position="306"/>
        <end position="318"/>
    </location>
</feature>
<accession>A0A4D9D320</accession>
<keyword evidence="8" id="KW-0206">Cytoskeleton</keyword>
<evidence type="ECO:0000259" key="12">
    <source>
        <dbReference type="PROSITE" id="PS50206"/>
    </source>
</evidence>
<dbReference type="EMBL" id="SDOX01000010">
    <property type="protein sequence ID" value="TFJ85830.1"/>
    <property type="molecule type" value="Genomic_DNA"/>
</dbReference>
<keyword evidence="6" id="KW-0653">Protein transport</keyword>
<dbReference type="PANTHER" id="PTHR44390:SF1">
    <property type="entry name" value="CENTROSOMAL PROTEIN OF 41 KDA"/>
    <property type="match status" value="1"/>
</dbReference>
<evidence type="ECO:0000256" key="1">
    <source>
        <dbReference type="ARBA" id="ARBA00004120"/>
    </source>
</evidence>
<dbReference type="SUPFAM" id="SSF52821">
    <property type="entry name" value="Rhodanese/Cell cycle control phosphatase"/>
    <property type="match status" value="1"/>
</dbReference>
<comment type="similarity">
    <text evidence="10">Belongs to the CEP41 family.</text>
</comment>
<evidence type="ECO:0000256" key="3">
    <source>
        <dbReference type="ARBA" id="ARBA00022448"/>
    </source>
</evidence>
<keyword evidence="7" id="KW-0969">Cilium</keyword>
<evidence type="ECO:0000256" key="10">
    <source>
        <dbReference type="ARBA" id="ARBA00038465"/>
    </source>
</evidence>
<keyword evidence="14" id="KW-1185">Reference proteome</keyword>
<dbReference type="OrthoDB" id="70250at2759"/>
<reference evidence="13 14" key="1">
    <citation type="submission" date="2019-01" db="EMBL/GenBank/DDBJ databases">
        <title>Nuclear Genome Assembly of the Microalgal Biofuel strain Nannochloropsis salina CCMP1776.</title>
        <authorList>
            <person name="Hovde B."/>
        </authorList>
    </citation>
    <scope>NUCLEOTIDE SEQUENCE [LARGE SCALE GENOMIC DNA]</scope>
    <source>
        <strain evidence="13 14">CCMP1776</strain>
    </source>
</reference>
<evidence type="ECO:0000256" key="9">
    <source>
        <dbReference type="ARBA" id="ARBA00023273"/>
    </source>
</evidence>
<dbReference type="GO" id="GO:0060271">
    <property type="term" value="P:cilium assembly"/>
    <property type="evidence" value="ECO:0007669"/>
    <property type="project" value="TreeGrafter"/>
</dbReference>
<gene>
    <name evidence="13" type="ORF">NSK_002650</name>
</gene>
<dbReference type="InterPro" id="IPR001763">
    <property type="entry name" value="Rhodanese-like_dom"/>
</dbReference>
<dbReference type="GO" id="GO:0036064">
    <property type="term" value="C:ciliary basal body"/>
    <property type="evidence" value="ECO:0007669"/>
    <property type="project" value="TreeGrafter"/>
</dbReference>
<protein>
    <recommendedName>
        <fullName evidence="12">Rhodanese domain-containing protein</fullName>
    </recommendedName>
</protein>
<dbReference type="CDD" id="cd00158">
    <property type="entry name" value="RHOD"/>
    <property type="match status" value="1"/>
</dbReference>
<comment type="caution">
    <text evidence="13">The sequence shown here is derived from an EMBL/GenBank/DDBJ whole genome shotgun (WGS) entry which is preliminary data.</text>
</comment>
<evidence type="ECO:0000256" key="4">
    <source>
        <dbReference type="ARBA" id="ARBA00022490"/>
    </source>
</evidence>
<sequence>MTVNKLKTVTLQQYVSRRQEKFYRVSPRQLQALLAGYSDNLKAESEDIGYEGPDDEKKEGPLIVTHESADEAVYDKPFLILDVRDGDQDHSKRRIVHARPFPLAHLHQEKYSPELRCYRNRVGTLIIFYDDDEKMGQAASLASQLVERGWENVFVLSGGIEAFAQAWPAYVEGGLGMRCGGKGSKAGVGEGKGRREDMEPLGGNRLSAHSLSRLRASEKALWGKTLGQRGPRQGRRAGSSLPSCPSQYGRESIAPSSCMGRGEGTGESRPPPSRLTSDEKASRRLASSKISHRHAPPGGGSMGTPSLAASLASSASLADSVIQNARRAQGKF</sequence>
<evidence type="ECO:0000256" key="5">
    <source>
        <dbReference type="ARBA" id="ARBA00022794"/>
    </source>
</evidence>
<proteinExistence type="inferred from homology"/>
<evidence type="ECO:0000256" key="11">
    <source>
        <dbReference type="SAM" id="MobiDB-lite"/>
    </source>
</evidence>
<evidence type="ECO:0000256" key="2">
    <source>
        <dbReference type="ARBA" id="ARBA00004300"/>
    </source>
</evidence>
<dbReference type="InterPro" id="IPR036873">
    <property type="entry name" value="Rhodanese-like_dom_sf"/>
</dbReference>
<evidence type="ECO:0000256" key="7">
    <source>
        <dbReference type="ARBA" id="ARBA00023069"/>
    </source>
</evidence>
<evidence type="ECO:0000256" key="6">
    <source>
        <dbReference type="ARBA" id="ARBA00022927"/>
    </source>
</evidence>
<keyword evidence="3" id="KW-0813">Transport</keyword>
<dbReference type="Proteomes" id="UP000355283">
    <property type="component" value="Unassembled WGS sequence"/>
</dbReference>
<evidence type="ECO:0000313" key="14">
    <source>
        <dbReference type="Proteomes" id="UP000355283"/>
    </source>
</evidence>
<dbReference type="Pfam" id="PF00581">
    <property type="entry name" value="Rhodanese"/>
    <property type="match status" value="1"/>
</dbReference>
<evidence type="ECO:0000313" key="13">
    <source>
        <dbReference type="EMBL" id="TFJ85830.1"/>
    </source>
</evidence>
<evidence type="ECO:0000256" key="8">
    <source>
        <dbReference type="ARBA" id="ARBA00023212"/>
    </source>
</evidence>
<dbReference type="PROSITE" id="PS50206">
    <property type="entry name" value="RHODANESE_3"/>
    <property type="match status" value="1"/>
</dbReference>